<comment type="caution">
    <text evidence="9">The sequence shown here is derived from an EMBL/GenBank/DDBJ whole genome shotgun (WGS) entry which is preliminary data.</text>
</comment>
<keyword evidence="7 8" id="KW-0472">Membrane</keyword>
<evidence type="ECO:0000256" key="6">
    <source>
        <dbReference type="ARBA" id="ARBA00022989"/>
    </source>
</evidence>
<feature type="transmembrane region" description="Helical" evidence="8">
    <location>
        <begin position="172"/>
        <end position="190"/>
    </location>
</feature>
<protein>
    <submittedName>
        <fullName evidence="9">ABC transporter permease</fullName>
    </submittedName>
</protein>
<dbReference type="AlphaFoldDB" id="A0A8B6M812"/>
<keyword evidence="10" id="KW-1185">Reference proteome</keyword>
<keyword evidence="5 8" id="KW-0812">Transmembrane</keyword>
<dbReference type="InterPro" id="IPR000522">
    <property type="entry name" value="ABC_transptr_permease_BtuC"/>
</dbReference>
<reference evidence="9 10" key="1">
    <citation type="submission" date="2019-05" db="EMBL/GenBank/DDBJ databases">
        <authorList>
            <person name="Farhan Ul Haque M."/>
        </authorList>
    </citation>
    <scope>NUCLEOTIDE SEQUENCE [LARGE SCALE GENOMIC DNA]</scope>
    <source>
        <strain evidence="9">2</strain>
    </source>
</reference>
<name>A0A8B6M812_METTU</name>
<dbReference type="GO" id="GO:0022857">
    <property type="term" value="F:transmembrane transporter activity"/>
    <property type="evidence" value="ECO:0007669"/>
    <property type="project" value="InterPro"/>
</dbReference>
<gene>
    <name evidence="9" type="ORF">MPC4_240001</name>
</gene>
<evidence type="ECO:0000313" key="9">
    <source>
        <dbReference type="EMBL" id="VTZ50422.1"/>
    </source>
</evidence>
<evidence type="ECO:0000313" key="10">
    <source>
        <dbReference type="Proteomes" id="UP000485880"/>
    </source>
</evidence>
<evidence type="ECO:0000256" key="7">
    <source>
        <dbReference type="ARBA" id="ARBA00023136"/>
    </source>
</evidence>
<feature type="transmembrane region" description="Helical" evidence="8">
    <location>
        <begin position="202"/>
        <end position="220"/>
    </location>
</feature>
<dbReference type="GO" id="GO:0033214">
    <property type="term" value="P:siderophore-iron import into cell"/>
    <property type="evidence" value="ECO:0007669"/>
    <property type="project" value="TreeGrafter"/>
</dbReference>
<evidence type="ECO:0000256" key="3">
    <source>
        <dbReference type="ARBA" id="ARBA00022448"/>
    </source>
</evidence>
<comment type="subcellular location">
    <subcellularLocation>
        <location evidence="1">Cell membrane</location>
        <topology evidence="1">Multi-pass membrane protein</topology>
    </subcellularLocation>
</comment>
<dbReference type="Proteomes" id="UP000485880">
    <property type="component" value="Unassembled WGS sequence"/>
</dbReference>
<dbReference type="CDD" id="cd06550">
    <property type="entry name" value="TM_ABC_iron-siderophores_like"/>
    <property type="match status" value="1"/>
</dbReference>
<keyword evidence="4" id="KW-1003">Cell membrane</keyword>
<keyword evidence="6 8" id="KW-1133">Transmembrane helix</keyword>
<evidence type="ECO:0000256" key="1">
    <source>
        <dbReference type="ARBA" id="ARBA00004651"/>
    </source>
</evidence>
<sequence length="228" mass="23015">MAGLLLGGDWLTLQIAGFAGGLAAAALGVGIANLAGPASTIMLVLGGLISGALFTALLTIVKFVADPYNQLPAIIYWLMGSLASADLAQLALVAPPMALGLAVLTACGRGLDALSMGDDEARTLGVPVGLLRYGVIAAATLICSLAVSTAGMIGWIGLLVPHLARLVVGPSNGRLMPASAALGAIFLLAADAVSRSVGRIEIPIGILTELLGIPAFLLLLSRTRKSWL</sequence>
<dbReference type="InterPro" id="IPR037294">
    <property type="entry name" value="ABC_BtuC-like"/>
</dbReference>
<feature type="transmembrane region" description="Helical" evidence="8">
    <location>
        <begin position="133"/>
        <end position="160"/>
    </location>
</feature>
<evidence type="ECO:0000256" key="4">
    <source>
        <dbReference type="ARBA" id="ARBA00022475"/>
    </source>
</evidence>
<dbReference type="SUPFAM" id="SSF81345">
    <property type="entry name" value="ABC transporter involved in vitamin B12 uptake, BtuC"/>
    <property type="match status" value="1"/>
</dbReference>
<dbReference type="PANTHER" id="PTHR30472:SF70">
    <property type="entry name" value="MOLYBDATE IMPORT SYSTEM PERMEASE PROTEIN MOLB"/>
    <property type="match status" value="1"/>
</dbReference>
<feature type="transmembrane region" description="Helical" evidence="8">
    <location>
        <begin position="41"/>
        <end position="61"/>
    </location>
</feature>
<organism evidence="9 10">
    <name type="scientific">Methylocella tundrae</name>
    <dbReference type="NCBI Taxonomy" id="227605"/>
    <lineage>
        <taxon>Bacteria</taxon>
        <taxon>Pseudomonadati</taxon>
        <taxon>Pseudomonadota</taxon>
        <taxon>Alphaproteobacteria</taxon>
        <taxon>Hyphomicrobiales</taxon>
        <taxon>Beijerinckiaceae</taxon>
        <taxon>Methylocella</taxon>
    </lineage>
</organism>
<evidence type="ECO:0000256" key="5">
    <source>
        <dbReference type="ARBA" id="ARBA00022692"/>
    </source>
</evidence>
<dbReference type="GO" id="GO:0005886">
    <property type="term" value="C:plasma membrane"/>
    <property type="evidence" value="ECO:0007669"/>
    <property type="project" value="UniProtKB-SubCell"/>
</dbReference>
<dbReference type="PANTHER" id="PTHR30472">
    <property type="entry name" value="FERRIC ENTEROBACTIN TRANSPORT SYSTEM PERMEASE PROTEIN"/>
    <property type="match status" value="1"/>
</dbReference>
<comment type="similarity">
    <text evidence="2">Belongs to the binding-protein-dependent transport system permease family. FecCD subfamily.</text>
</comment>
<dbReference type="Gene3D" id="1.10.3470.10">
    <property type="entry name" value="ABC transporter involved in vitamin B12 uptake, BtuC"/>
    <property type="match status" value="1"/>
</dbReference>
<feature type="transmembrane region" description="Helical" evidence="8">
    <location>
        <begin position="12"/>
        <end position="35"/>
    </location>
</feature>
<evidence type="ECO:0000256" key="8">
    <source>
        <dbReference type="SAM" id="Phobius"/>
    </source>
</evidence>
<keyword evidence="3" id="KW-0813">Transport</keyword>
<proteinExistence type="inferred from homology"/>
<evidence type="ECO:0000256" key="2">
    <source>
        <dbReference type="ARBA" id="ARBA00007935"/>
    </source>
</evidence>
<dbReference type="EMBL" id="CABFMQ020000081">
    <property type="protein sequence ID" value="VTZ50422.1"/>
    <property type="molecule type" value="Genomic_DNA"/>
</dbReference>
<dbReference type="Pfam" id="PF01032">
    <property type="entry name" value="FecCD"/>
    <property type="match status" value="1"/>
</dbReference>
<accession>A0A8B6M812</accession>